<keyword evidence="5" id="KW-0648">Protein biosynthesis</keyword>
<dbReference type="PANTHER" id="PTHR11538">
    <property type="entry name" value="PHENYLALANYL-TRNA SYNTHETASE"/>
    <property type="match status" value="1"/>
</dbReference>
<dbReference type="InterPro" id="IPR045864">
    <property type="entry name" value="aa-tRNA-synth_II/BPL/LPL"/>
</dbReference>
<sequence>MQPLQEDLASASGTLTPCSCRNNILPVISPLTTKELPEGYVEQVKHVHDSSGYSPRGYEYDWSKEEAKKNLLRYHKTAVSARMLYELAKKPFNPKRYYSIERIFRNEMAEPKFLVSILAGTVSVDVFAKNGLICNQRLTLGDLIGVQHEFFSQLGMSKLRFKPAYNPYTEPSMEILGNIFYHGGFGKWVEVGNSGMFRPEMLLPMGLPVDVRIVAWGLSLKRWILVSSRQTLYVA</sequence>
<keyword evidence="9" id="KW-1185">Reference proteome</keyword>
<comment type="caution">
    <text evidence="8">The sequence shown here is derived from an EMBL/GenBank/DDBJ whole genome shotgun (WGS) entry which is preliminary data.</text>
</comment>
<keyword evidence="4" id="KW-0067">ATP-binding</keyword>
<dbReference type="PROSITE" id="PS50862">
    <property type="entry name" value="AA_TRNA_LIGASE_II"/>
    <property type="match status" value="1"/>
</dbReference>
<evidence type="ECO:0000256" key="2">
    <source>
        <dbReference type="ARBA" id="ARBA00022598"/>
    </source>
</evidence>
<feature type="domain" description="Aminoacyl-transfer RNA synthetases class-II family profile" evidence="7">
    <location>
        <begin position="1"/>
        <end position="226"/>
    </location>
</feature>
<dbReference type="SUPFAM" id="SSF55681">
    <property type="entry name" value="Class II aaRS and biotin synthetases"/>
    <property type="match status" value="1"/>
</dbReference>
<accession>A0AAN7E3S3</accession>
<dbReference type="InterPro" id="IPR002319">
    <property type="entry name" value="Phenylalanyl-tRNA_Synthase"/>
</dbReference>
<gene>
    <name evidence="8" type="ORF">RGQ29_005250</name>
</gene>
<evidence type="ECO:0000259" key="7">
    <source>
        <dbReference type="PROSITE" id="PS50862"/>
    </source>
</evidence>
<dbReference type="EC" id="6.1.1.20" evidence="1"/>
<keyword evidence="2" id="KW-0436">Ligase</keyword>
<evidence type="ECO:0000256" key="6">
    <source>
        <dbReference type="ARBA" id="ARBA00023146"/>
    </source>
</evidence>
<keyword evidence="6" id="KW-0030">Aminoacyl-tRNA synthetase</keyword>
<evidence type="ECO:0000313" key="9">
    <source>
        <dbReference type="Proteomes" id="UP001324115"/>
    </source>
</evidence>
<evidence type="ECO:0000256" key="3">
    <source>
        <dbReference type="ARBA" id="ARBA00022741"/>
    </source>
</evidence>
<keyword evidence="3" id="KW-0547">Nucleotide-binding</keyword>
<evidence type="ECO:0000256" key="4">
    <source>
        <dbReference type="ARBA" id="ARBA00022840"/>
    </source>
</evidence>
<dbReference type="GO" id="GO:0005524">
    <property type="term" value="F:ATP binding"/>
    <property type="evidence" value="ECO:0007669"/>
    <property type="project" value="UniProtKB-KW"/>
</dbReference>
<evidence type="ECO:0000313" key="8">
    <source>
        <dbReference type="EMBL" id="KAK4562675.1"/>
    </source>
</evidence>
<dbReference type="Pfam" id="PF01409">
    <property type="entry name" value="tRNA-synt_2d"/>
    <property type="match status" value="1"/>
</dbReference>
<dbReference type="PANTHER" id="PTHR11538:SF40">
    <property type="entry name" value="PHENYLALANINE--TRNA LIGASE ALPHA SUBUNIT"/>
    <property type="match status" value="1"/>
</dbReference>
<protein>
    <recommendedName>
        <fullName evidence="1">phenylalanine--tRNA ligase</fullName>
        <ecNumber evidence="1">6.1.1.20</ecNumber>
    </recommendedName>
</protein>
<evidence type="ECO:0000256" key="1">
    <source>
        <dbReference type="ARBA" id="ARBA00012814"/>
    </source>
</evidence>
<dbReference type="EMBL" id="JAXUIC010000011">
    <property type="protein sequence ID" value="KAK4562675.1"/>
    <property type="molecule type" value="Genomic_DNA"/>
</dbReference>
<dbReference type="GO" id="GO:0000049">
    <property type="term" value="F:tRNA binding"/>
    <property type="evidence" value="ECO:0007669"/>
    <property type="project" value="InterPro"/>
</dbReference>
<dbReference type="Gene3D" id="3.30.930.10">
    <property type="entry name" value="Bira Bifunctional Protein, Domain 2"/>
    <property type="match status" value="1"/>
</dbReference>
<name>A0AAN7E3S3_QUERU</name>
<proteinExistence type="predicted"/>
<dbReference type="InterPro" id="IPR006195">
    <property type="entry name" value="aa-tRNA-synth_II"/>
</dbReference>
<dbReference type="GO" id="GO:0005829">
    <property type="term" value="C:cytosol"/>
    <property type="evidence" value="ECO:0007669"/>
    <property type="project" value="TreeGrafter"/>
</dbReference>
<dbReference type="GO" id="GO:0006432">
    <property type="term" value="P:phenylalanyl-tRNA aminoacylation"/>
    <property type="evidence" value="ECO:0007669"/>
    <property type="project" value="TreeGrafter"/>
</dbReference>
<dbReference type="GO" id="GO:0009328">
    <property type="term" value="C:phenylalanine-tRNA ligase complex"/>
    <property type="evidence" value="ECO:0007669"/>
    <property type="project" value="TreeGrafter"/>
</dbReference>
<organism evidence="8 9">
    <name type="scientific">Quercus rubra</name>
    <name type="common">Northern red oak</name>
    <name type="synonym">Quercus borealis</name>
    <dbReference type="NCBI Taxonomy" id="3512"/>
    <lineage>
        <taxon>Eukaryota</taxon>
        <taxon>Viridiplantae</taxon>
        <taxon>Streptophyta</taxon>
        <taxon>Embryophyta</taxon>
        <taxon>Tracheophyta</taxon>
        <taxon>Spermatophyta</taxon>
        <taxon>Magnoliopsida</taxon>
        <taxon>eudicotyledons</taxon>
        <taxon>Gunneridae</taxon>
        <taxon>Pentapetalae</taxon>
        <taxon>rosids</taxon>
        <taxon>fabids</taxon>
        <taxon>Fagales</taxon>
        <taxon>Fagaceae</taxon>
        <taxon>Quercus</taxon>
    </lineage>
</organism>
<reference evidence="8 9" key="1">
    <citation type="journal article" date="2023" name="G3 (Bethesda)">
        <title>A haplotype-resolved chromosome-scale genome for Quercus rubra L. provides insights into the genetics of adaptive traits for red oak species.</title>
        <authorList>
            <person name="Kapoor B."/>
            <person name="Jenkins J."/>
            <person name="Schmutz J."/>
            <person name="Zhebentyayeva T."/>
            <person name="Kuelheim C."/>
            <person name="Coggeshall M."/>
            <person name="Heim C."/>
            <person name="Lasky J.R."/>
            <person name="Leites L."/>
            <person name="Islam-Faridi N."/>
            <person name="Romero-Severson J."/>
            <person name="DeLeo V.L."/>
            <person name="Lucas S.M."/>
            <person name="Lazic D."/>
            <person name="Gailing O."/>
            <person name="Carlson J."/>
            <person name="Staton M."/>
        </authorList>
    </citation>
    <scope>NUCLEOTIDE SEQUENCE [LARGE SCALE GENOMIC DNA]</scope>
    <source>
        <strain evidence="8">Pseudo-F2</strain>
    </source>
</reference>
<evidence type="ECO:0000256" key="5">
    <source>
        <dbReference type="ARBA" id="ARBA00022917"/>
    </source>
</evidence>
<dbReference type="Proteomes" id="UP001324115">
    <property type="component" value="Unassembled WGS sequence"/>
</dbReference>
<dbReference type="AlphaFoldDB" id="A0AAN7E3S3"/>
<dbReference type="GO" id="GO:0004826">
    <property type="term" value="F:phenylalanine-tRNA ligase activity"/>
    <property type="evidence" value="ECO:0007669"/>
    <property type="project" value="UniProtKB-EC"/>
</dbReference>